<proteinExistence type="inferred from homology"/>
<dbReference type="GO" id="GO:0004497">
    <property type="term" value="F:monooxygenase activity"/>
    <property type="evidence" value="ECO:0007669"/>
    <property type="project" value="InterPro"/>
</dbReference>
<feature type="transmembrane region" description="Helical" evidence="3">
    <location>
        <begin position="22"/>
        <end position="42"/>
    </location>
</feature>
<dbReference type="InterPro" id="IPR001128">
    <property type="entry name" value="Cyt_P450"/>
</dbReference>
<sequence length="504" mass="58048">MASGSDHETSGFWQPLVPLTSLHPIVAGVLLITVPIFAYAFYNAFLHPLRGYPGPLLWRCFRFPYVVSTQRGQIHRRYNEFHAKYGPIVRIAPNELSYADGRAFRDIYVNRAGHQPFEKTRKFFKKMSPEDATTIMDWHEDNHARYRRAFANAFSEKSLKSQAPVIEQHVDGFMAQLKKRNTVNLTDWFNFLTFDLAGDLSYGESFGCVDNGKAHPWVEIAQDFGKGLSMIAAVNLYPPVDKILRYIIPKRILQRSIDHRLMSYAQAKKRIARDVERPDWVTPTKKYTDQKDQFTDREWGMNLLVIAFAGSETTASALTAITRMLVQHRGVLHRLTREIREKFQNESDITVATTSDLPFLNAVINEGMRLGPPVVIGLPRVVPEGGDLVCDRWVPGGTYVVFNQFSAFRQSYNFSNPNSFIPERFLTPNKNDDMTVFQPFQMGRHMCIGMKVAYQELRLTLSRLLWSFDLVLKDPKDVWDWGQQSTYILWEKKPLEVVLSHVNK</sequence>
<accession>A0A8H5ZF57</accession>
<reference evidence="4" key="1">
    <citation type="submission" date="2019-11" db="EMBL/GenBank/DDBJ databases">
        <title>Bipolaris sorokiniana Genome sequencing.</title>
        <authorList>
            <person name="Wang H."/>
        </authorList>
    </citation>
    <scope>NUCLEOTIDE SEQUENCE</scope>
</reference>
<dbReference type="OMA" id="NGKAHPW"/>
<dbReference type="Proteomes" id="UP000624244">
    <property type="component" value="Unassembled WGS sequence"/>
</dbReference>
<protein>
    <recommendedName>
        <fullName evidence="6">Cytochrome P450</fullName>
    </recommendedName>
</protein>
<evidence type="ECO:0000313" key="5">
    <source>
        <dbReference type="Proteomes" id="UP000624244"/>
    </source>
</evidence>
<comment type="similarity">
    <text evidence="1">Belongs to the cytochrome P450 family.</text>
</comment>
<dbReference type="GO" id="GO:0016705">
    <property type="term" value="F:oxidoreductase activity, acting on paired donors, with incorporation or reduction of molecular oxygen"/>
    <property type="evidence" value="ECO:0007669"/>
    <property type="project" value="InterPro"/>
</dbReference>
<dbReference type="InterPro" id="IPR050121">
    <property type="entry name" value="Cytochrome_P450_monoxygenase"/>
</dbReference>
<dbReference type="InterPro" id="IPR002401">
    <property type="entry name" value="Cyt_P450_E_grp-I"/>
</dbReference>
<dbReference type="InterPro" id="IPR036396">
    <property type="entry name" value="Cyt_P450_sf"/>
</dbReference>
<dbReference type="PANTHER" id="PTHR24305">
    <property type="entry name" value="CYTOCHROME P450"/>
    <property type="match status" value="1"/>
</dbReference>
<keyword evidence="3" id="KW-1133">Transmembrane helix</keyword>
<dbReference type="AlphaFoldDB" id="A0A8H5ZF57"/>
<dbReference type="PRINTS" id="PR00463">
    <property type="entry name" value="EP450I"/>
</dbReference>
<dbReference type="Gene3D" id="1.10.630.10">
    <property type="entry name" value="Cytochrome P450"/>
    <property type="match status" value="1"/>
</dbReference>
<comment type="cofactor">
    <cofactor evidence="2">
        <name>heme</name>
        <dbReference type="ChEBI" id="CHEBI:30413"/>
    </cofactor>
</comment>
<dbReference type="PRINTS" id="PR00385">
    <property type="entry name" value="P450"/>
</dbReference>
<evidence type="ECO:0000256" key="3">
    <source>
        <dbReference type="SAM" id="Phobius"/>
    </source>
</evidence>
<dbReference type="SUPFAM" id="SSF48264">
    <property type="entry name" value="Cytochrome P450"/>
    <property type="match status" value="1"/>
</dbReference>
<keyword evidence="2" id="KW-0408">Iron</keyword>
<evidence type="ECO:0000256" key="1">
    <source>
        <dbReference type="ARBA" id="ARBA00010617"/>
    </source>
</evidence>
<evidence type="ECO:0000313" key="4">
    <source>
        <dbReference type="EMBL" id="KAF5847599.1"/>
    </source>
</evidence>
<comment type="caution">
    <text evidence="4">The sequence shown here is derived from an EMBL/GenBank/DDBJ whole genome shotgun (WGS) entry which is preliminary data.</text>
</comment>
<keyword evidence="2" id="KW-0349">Heme</keyword>
<feature type="binding site" description="axial binding residue" evidence="2">
    <location>
        <position position="447"/>
    </location>
    <ligand>
        <name>heme</name>
        <dbReference type="ChEBI" id="CHEBI:30413"/>
    </ligand>
    <ligandPart>
        <name>Fe</name>
        <dbReference type="ChEBI" id="CHEBI:18248"/>
    </ligandPart>
</feature>
<organism evidence="4 5">
    <name type="scientific">Cochliobolus sativus</name>
    <name type="common">Common root rot and spot blotch fungus</name>
    <name type="synonym">Bipolaris sorokiniana</name>
    <dbReference type="NCBI Taxonomy" id="45130"/>
    <lineage>
        <taxon>Eukaryota</taxon>
        <taxon>Fungi</taxon>
        <taxon>Dikarya</taxon>
        <taxon>Ascomycota</taxon>
        <taxon>Pezizomycotina</taxon>
        <taxon>Dothideomycetes</taxon>
        <taxon>Pleosporomycetidae</taxon>
        <taxon>Pleosporales</taxon>
        <taxon>Pleosporineae</taxon>
        <taxon>Pleosporaceae</taxon>
        <taxon>Bipolaris</taxon>
    </lineage>
</organism>
<dbReference type="GO" id="GO:0005506">
    <property type="term" value="F:iron ion binding"/>
    <property type="evidence" value="ECO:0007669"/>
    <property type="project" value="InterPro"/>
</dbReference>
<name>A0A8H5ZF57_COCSA</name>
<gene>
    <name evidence="4" type="ORF">GGP41_000368</name>
</gene>
<dbReference type="Pfam" id="PF00067">
    <property type="entry name" value="p450"/>
    <property type="match status" value="1"/>
</dbReference>
<keyword evidence="3" id="KW-0812">Transmembrane</keyword>
<dbReference type="PANTHER" id="PTHR24305:SF166">
    <property type="entry name" value="CYTOCHROME P450 12A4, MITOCHONDRIAL-RELATED"/>
    <property type="match status" value="1"/>
</dbReference>
<dbReference type="EMBL" id="WNKQ01000013">
    <property type="protein sequence ID" value="KAF5847599.1"/>
    <property type="molecule type" value="Genomic_DNA"/>
</dbReference>
<keyword evidence="2" id="KW-0479">Metal-binding</keyword>
<dbReference type="CDD" id="cd11058">
    <property type="entry name" value="CYP60B-like"/>
    <property type="match status" value="1"/>
</dbReference>
<evidence type="ECO:0000256" key="2">
    <source>
        <dbReference type="PIRSR" id="PIRSR602401-1"/>
    </source>
</evidence>
<evidence type="ECO:0008006" key="6">
    <source>
        <dbReference type="Google" id="ProtNLM"/>
    </source>
</evidence>
<dbReference type="GO" id="GO:0020037">
    <property type="term" value="F:heme binding"/>
    <property type="evidence" value="ECO:0007669"/>
    <property type="project" value="InterPro"/>
</dbReference>
<keyword evidence="3" id="KW-0472">Membrane</keyword>